<sequence>MLSLLWLSLCAPWVACALQPLLLAPPRAPPPPPLLPSPRLLMPGAGAGRGCPPADAGAAALDVPPELGPPAADARPRLLAAGARTLNLDVRFPCSSDSCPTAVFWEFKKENATKWKDGPYTYMYYDVGYLIATTKLSNLEPETEYLVRACPKVRASADSQSVVPWCQQQNITCFPAAKVITCAERPPPVEQLTAHSSGAQWLALSWAPPAPACETLLYYEVEVWEAAAAAPTPQAPAPGRGSAPGHAPAREFAGRFGSRAPLSPEGRVVACGAWPGKHCLLLTATSAGRPLAPRARYHVQVKVRREDDSDSIEQTVEGETRDDIASSPPEDVHCAGVRARNATARWLPPRRPGGRLAAAVVQVRPRADPAAASITLHQSAALRAEYSQPMTNLQPNTRYSVCVWFVTEASDGRAVDGARACVDLWTPPECGGGGGEPGAVGAGLGLVAVARAEAETEARGGAGDLWIWLAALALALVLLPVAFFLGRSGCRKETTPDEKMKSSCTTKLKCAGAGPRAGERSSLYDAVQASPPPCSTPPATALAPPEYAEVQLAAQRAWFVPDDPYSEIADSVAASTNGGKRASCQSSHHYEVLEASAGAESPEYAAPISPYAEVLLSSAKLQPPATLSYLYAQVDKKKKKKHQPSSTNATESTDQ</sequence>
<dbReference type="CDD" id="cd00063">
    <property type="entry name" value="FN3"/>
    <property type="match status" value="1"/>
</dbReference>
<dbReference type="Pfam" id="PF00041">
    <property type="entry name" value="fn3"/>
    <property type="match status" value="1"/>
</dbReference>
<keyword evidence="3" id="KW-0732">Signal</keyword>
<evidence type="ECO:0000313" key="6">
    <source>
        <dbReference type="Proteomes" id="UP001378592"/>
    </source>
</evidence>
<feature type="transmembrane region" description="Helical" evidence="2">
    <location>
        <begin position="465"/>
        <end position="485"/>
    </location>
</feature>
<dbReference type="EMBL" id="JAZDUA010000450">
    <property type="protein sequence ID" value="KAK7792432.1"/>
    <property type="molecule type" value="Genomic_DNA"/>
</dbReference>
<keyword evidence="2" id="KW-0472">Membrane</keyword>
<accession>A0AAN9VL86</accession>
<dbReference type="InterPro" id="IPR036116">
    <property type="entry name" value="FN3_sf"/>
</dbReference>
<comment type="caution">
    <text evidence="5">The sequence shown here is derived from an EMBL/GenBank/DDBJ whole genome shotgun (WGS) entry which is preliminary data.</text>
</comment>
<feature type="domain" description="Fibronectin type-III" evidence="4">
    <location>
        <begin position="328"/>
        <end position="429"/>
    </location>
</feature>
<dbReference type="SMART" id="SM00060">
    <property type="entry name" value="FN3"/>
    <property type="match status" value="3"/>
</dbReference>
<feature type="region of interest" description="Disordered" evidence="1">
    <location>
        <begin position="521"/>
        <end position="542"/>
    </location>
</feature>
<evidence type="ECO:0000256" key="2">
    <source>
        <dbReference type="SAM" id="Phobius"/>
    </source>
</evidence>
<dbReference type="Gene3D" id="2.60.40.10">
    <property type="entry name" value="Immunoglobulins"/>
    <property type="match status" value="1"/>
</dbReference>
<name>A0AAN9VL86_9ORTH</name>
<organism evidence="5 6">
    <name type="scientific">Gryllus longicercus</name>
    <dbReference type="NCBI Taxonomy" id="2509291"/>
    <lineage>
        <taxon>Eukaryota</taxon>
        <taxon>Metazoa</taxon>
        <taxon>Ecdysozoa</taxon>
        <taxon>Arthropoda</taxon>
        <taxon>Hexapoda</taxon>
        <taxon>Insecta</taxon>
        <taxon>Pterygota</taxon>
        <taxon>Neoptera</taxon>
        <taxon>Polyneoptera</taxon>
        <taxon>Orthoptera</taxon>
        <taxon>Ensifera</taxon>
        <taxon>Gryllidea</taxon>
        <taxon>Grylloidea</taxon>
        <taxon>Gryllidae</taxon>
        <taxon>Gryllinae</taxon>
        <taxon>Gryllus</taxon>
    </lineage>
</organism>
<evidence type="ECO:0000256" key="1">
    <source>
        <dbReference type="SAM" id="MobiDB-lite"/>
    </source>
</evidence>
<feature type="region of interest" description="Disordered" evidence="1">
    <location>
        <begin position="302"/>
        <end position="332"/>
    </location>
</feature>
<proteinExistence type="predicted"/>
<keyword evidence="6" id="KW-1185">Reference proteome</keyword>
<reference evidence="5 6" key="1">
    <citation type="submission" date="2024-03" db="EMBL/GenBank/DDBJ databases">
        <title>The genome assembly and annotation of the cricket Gryllus longicercus Weissman &amp; Gray.</title>
        <authorList>
            <person name="Szrajer S."/>
            <person name="Gray D."/>
            <person name="Ylla G."/>
        </authorList>
    </citation>
    <scope>NUCLEOTIDE SEQUENCE [LARGE SCALE GENOMIC DNA]</scope>
    <source>
        <strain evidence="5">DAG 2021-001</strain>
        <tissue evidence="5">Whole body minus gut</tissue>
    </source>
</reference>
<keyword evidence="2" id="KW-1133">Transmembrane helix</keyword>
<evidence type="ECO:0000313" key="5">
    <source>
        <dbReference type="EMBL" id="KAK7792432.1"/>
    </source>
</evidence>
<evidence type="ECO:0000259" key="4">
    <source>
        <dbReference type="PROSITE" id="PS50853"/>
    </source>
</evidence>
<dbReference type="SUPFAM" id="SSF49265">
    <property type="entry name" value="Fibronectin type III"/>
    <property type="match status" value="2"/>
</dbReference>
<dbReference type="InterPro" id="IPR013783">
    <property type="entry name" value="Ig-like_fold"/>
</dbReference>
<feature type="region of interest" description="Disordered" evidence="1">
    <location>
        <begin position="232"/>
        <end position="251"/>
    </location>
</feature>
<dbReference type="InterPro" id="IPR003961">
    <property type="entry name" value="FN3_dom"/>
</dbReference>
<protein>
    <recommendedName>
        <fullName evidence="4">Fibronectin type-III domain-containing protein</fullName>
    </recommendedName>
</protein>
<feature type="signal peptide" evidence="3">
    <location>
        <begin position="1"/>
        <end position="17"/>
    </location>
</feature>
<evidence type="ECO:0000256" key="3">
    <source>
        <dbReference type="SAM" id="SignalP"/>
    </source>
</evidence>
<gene>
    <name evidence="5" type="ORF">R5R35_011432</name>
</gene>
<dbReference type="PROSITE" id="PS50853">
    <property type="entry name" value="FN3"/>
    <property type="match status" value="1"/>
</dbReference>
<keyword evidence="2" id="KW-0812">Transmembrane</keyword>
<dbReference type="Proteomes" id="UP001378592">
    <property type="component" value="Unassembled WGS sequence"/>
</dbReference>
<feature type="region of interest" description="Disordered" evidence="1">
    <location>
        <begin position="634"/>
        <end position="655"/>
    </location>
</feature>
<feature type="compositionally biased region" description="Polar residues" evidence="1">
    <location>
        <begin position="644"/>
        <end position="655"/>
    </location>
</feature>
<feature type="chain" id="PRO_5043055476" description="Fibronectin type-III domain-containing protein" evidence="3">
    <location>
        <begin position="18"/>
        <end position="655"/>
    </location>
</feature>
<dbReference type="AlphaFoldDB" id="A0AAN9VL86"/>